<dbReference type="AlphaFoldDB" id="A0A178U723"/>
<evidence type="ECO:0000256" key="4">
    <source>
        <dbReference type="SAM" id="Phobius"/>
    </source>
</evidence>
<evidence type="ECO:0000256" key="2">
    <source>
        <dbReference type="ARBA" id="ARBA00022449"/>
    </source>
</evidence>
<comment type="caution">
    <text evidence="5">The sequence shown here is derived from an EMBL/GenBank/DDBJ whole genome shotgun (WGS) entry which is preliminary data.</text>
</comment>
<reference evidence="6" key="1">
    <citation type="journal article" date="2016" name="Proc. Natl. Acad. Sci. U.S.A.">
        <title>Chromosome-level assembly of Arabidopsis thaliana Ler reveals the extent of translocation and inversion polymorphisms.</title>
        <authorList>
            <person name="Zapata L."/>
            <person name="Ding J."/>
            <person name="Willing E.M."/>
            <person name="Hartwig B."/>
            <person name="Bezdan D."/>
            <person name="Jiao W.B."/>
            <person name="Patel V."/>
            <person name="Velikkakam James G."/>
            <person name="Koornneef M."/>
            <person name="Ossowski S."/>
            <person name="Schneeberger K."/>
        </authorList>
    </citation>
    <scope>NUCLEOTIDE SEQUENCE [LARGE SCALE GENOMIC DNA]</scope>
    <source>
        <strain evidence="6">cv. Landsberg erecta</strain>
    </source>
</reference>
<feature type="transmembrane region" description="Helical" evidence="4">
    <location>
        <begin position="144"/>
        <end position="165"/>
    </location>
</feature>
<keyword evidence="2" id="KW-0050">Antiport</keyword>
<dbReference type="PANTHER" id="PTHR16254:SF14">
    <property type="entry name" value="TRANSMEMBRANE AND COILED-COIL DOMAIN-CONTAINING PROTEIN 3"/>
    <property type="match status" value="1"/>
</dbReference>
<evidence type="ECO:0000313" key="5">
    <source>
        <dbReference type="EMBL" id="OAO89439.1"/>
    </source>
</evidence>
<keyword evidence="4" id="KW-1133">Transmembrane helix</keyword>
<dbReference type="Proteomes" id="UP000078284">
    <property type="component" value="Unassembled WGS sequence"/>
</dbReference>
<feature type="transmembrane region" description="Helical" evidence="4">
    <location>
        <begin position="71"/>
        <end position="97"/>
    </location>
</feature>
<dbReference type="GO" id="GO:0015386">
    <property type="term" value="F:potassium:proton antiporter activity"/>
    <property type="evidence" value="ECO:0007669"/>
    <property type="project" value="InterPro"/>
</dbReference>
<sequence length="211" mass="23324">MLGKKWVCEMHNSIESRVNPGVSRLGYLAPGLGGFSHSFFVNSGSKFYFQQQEIRQGQYKKTKISQRRRRFIRIVSVKPPTAVSATTAAISIIIIAVTSTEFFFNLDNENGVADTPRRIDRKDNVFIMSNPKSKYHVLQLDLRLISDLVVVIVSATCGVIAFASTGQPVITHFLCKASLFNLCTTYMAGMAGSIIGPGELSFVSEMVQVAY</sequence>
<dbReference type="EMBL" id="LUHQ01000008">
    <property type="protein sequence ID" value="OAO89439.1"/>
    <property type="molecule type" value="Genomic_DNA"/>
</dbReference>
<evidence type="ECO:0000256" key="1">
    <source>
        <dbReference type="ARBA" id="ARBA00022448"/>
    </source>
</evidence>
<proteinExistence type="predicted"/>
<protein>
    <submittedName>
        <fullName evidence="5">Uncharacterized protein</fullName>
    </submittedName>
</protein>
<evidence type="ECO:0000313" key="6">
    <source>
        <dbReference type="Proteomes" id="UP000078284"/>
    </source>
</evidence>
<organism evidence="5 6">
    <name type="scientific">Arabidopsis thaliana</name>
    <name type="common">Mouse-ear cress</name>
    <dbReference type="NCBI Taxonomy" id="3702"/>
    <lineage>
        <taxon>Eukaryota</taxon>
        <taxon>Viridiplantae</taxon>
        <taxon>Streptophyta</taxon>
        <taxon>Embryophyta</taxon>
        <taxon>Tracheophyta</taxon>
        <taxon>Spermatophyta</taxon>
        <taxon>Magnoliopsida</taxon>
        <taxon>eudicotyledons</taxon>
        <taxon>Gunneridae</taxon>
        <taxon>Pentapetalae</taxon>
        <taxon>rosids</taxon>
        <taxon>malvids</taxon>
        <taxon>Brassicales</taxon>
        <taxon>Brassicaceae</taxon>
        <taxon>Camelineae</taxon>
        <taxon>Arabidopsis</taxon>
    </lineage>
</organism>
<keyword evidence="4" id="KW-0472">Membrane</keyword>
<feature type="transmembrane region" description="Helical" evidence="4">
    <location>
        <begin position="177"/>
        <end position="196"/>
    </location>
</feature>
<keyword evidence="1" id="KW-0813">Transport</keyword>
<keyword evidence="3" id="KW-0406">Ion transport</keyword>
<name>A0A178U723_ARATH</name>
<dbReference type="ExpressionAtlas" id="A0A178U723">
    <property type="expression patterns" value="baseline and differential"/>
</dbReference>
<accession>A0A178U723</accession>
<gene>
    <name evidence="5" type="ORF">AXX17_ATUG00700</name>
</gene>
<evidence type="ECO:0000256" key="3">
    <source>
        <dbReference type="ARBA" id="ARBA00023065"/>
    </source>
</evidence>
<dbReference type="PANTHER" id="PTHR16254">
    <property type="entry name" value="POTASSIUM/PROTON ANTIPORTER-RELATED"/>
    <property type="match status" value="1"/>
</dbReference>
<dbReference type="InterPro" id="IPR045158">
    <property type="entry name" value="KEA4/5/6-like"/>
</dbReference>
<keyword evidence="4" id="KW-0812">Transmembrane</keyword>